<dbReference type="GO" id="GO:0002098">
    <property type="term" value="P:tRNA wobble uridine modification"/>
    <property type="evidence" value="ECO:0007669"/>
    <property type="project" value="TreeGrafter"/>
</dbReference>
<keyword evidence="1" id="KW-0489">Methyltransferase</keyword>
<dbReference type="InterPro" id="IPR013216">
    <property type="entry name" value="Methyltransf_11"/>
</dbReference>
<dbReference type="GO" id="GO:0000049">
    <property type="term" value="F:tRNA binding"/>
    <property type="evidence" value="ECO:0007669"/>
    <property type="project" value="TreeGrafter"/>
</dbReference>
<feature type="compositionally biased region" description="Gly residues" evidence="3">
    <location>
        <begin position="222"/>
        <end position="233"/>
    </location>
</feature>
<dbReference type="PANTHER" id="PTHR13069">
    <property type="entry name" value="ALKYLATED DNA REPAIR PROTEIN ALKB HOMOLOG 8"/>
    <property type="match status" value="1"/>
</dbReference>
<dbReference type="InParanoid" id="A0A1Z5SLP1"/>
<dbReference type="InterPro" id="IPR051422">
    <property type="entry name" value="AlkB_tRNA_MeTrf/Diox"/>
</dbReference>
<evidence type="ECO:0000256" key="1">
    <source>
        <dbReference type="ARBA" id="ARBA00022603"/>
    </source>
</evidence>
<evidence type="ECO:0000256" key="2">
    <source>
        <dbReference type="ARBA" id="ARBA00022679"/>
    </source>
</evidence>
<accession>A0A1Z5SLP1</accession>
<organism evidence="5 6">
    <name type="scientific">Hortaea werneckii EXF-2000</name>
    <dbReference type="NCBI Taxonomy" id="1157616"/>
    <lineage>
        <taxon>Eukaryota</taxon>
        <taxon>Fungi</taxon>
        <taxon>Dikarya</taxon>
        <taxon>Ascomycota</taxon>
        <taxon>Pezizomycotina</taxon>
        <taxon>Dothideomycetes</taxon>
        <taxon>Dothideomycetidae</taxon>
        <taxon>Mycosphaerellales</taxon>
        <taxon>Teratosphaeriaceae</taxon>
        <taxon>Hortaea</taxon>
    </lineage>
</organism>
<dbReference type="GO" id="GO:0030488">
    <property type="term" value="P:tRNA methylation"/>
    <property type="evidence" value="ECO:0007669"/>
    <property type="project" value="TreeGrafter"/>
</dbReference>
<feature type="domain" description="Methyltransferase type 11" evidence="4">
    <location>
        <begin position="58"/>
        <end position="143"/>
    </location>
</feature>
<gene>
    <name evidence="5" type="ORF">BTJ68_15433</name>
</gene>
<comment type="caution">
    <text evidence="5">The sequence shown here is derived from an EMBL/GenBank/DDBJ whole genome shotgun (WGS) entry which is preliminary data.</text>
</comment>
<dbReference type="PANTHER" id="PTHR13069:SF21">
    <property type="entry name" value="ALKYLATED DNA REPAIR PROTEIN ALKB HOMOLOG 8"/>
    <property type="match status" value="1"/>
</dbReference>
<reference evidence="5 6" key="1">
    <citation type="submission" date="2017-01" db="EMBL/GenBank/DDBJ databases">
        <title>The recent genome duplication of the halophilic yeast Hortaea werneckii: insights from long-read sequencing.</title>
        <authorList>
            <person name="Sinha S."/>
            <person name="Flibotte S."/>
            <person name="Neira M."/>
            <person name="Lenassi M."/>
            <person name="Gostincar C."/>
            <person name="Stajich J.E."/>
            <person name="Nislow C.E."/>
        </authorList>
    </citation>
    <scope>NUCLEOTIDE SEQUENCE [LARGE SCALE GENOMIC DNA]</scope>
    <source>
        <strain evidence="5 6">EXF-2000</strain>
    </source>
</reference>
<dbReference type="STRING" id="1157616.A0A1Z5SLP1"/>
<dbReference type="Pfam" id="PF08241">
    <property type="entry name" value="Methyltransf_11"/>
    <property type="match status" value="1"/>
</dbReference>
<evidence type="ECO:0000313" key="6">
    <source>
        <dbReference type="Proteomes" id="UP000194280"/>
    </source>
</evidence>
<dbReference type="OrthoDB" id="271595at2759"/>
<dbReference type="VEuPathDB" id="FungiDB:BTJ68_15433"/>
<protein>
    <recommendedName>
        <fullName evidence="4">Methyltransferase type 11 domain-containing protein</fullName>
    </recommendedName>
</protein>
<sequence length="276" mass="30331">MSATGESRGEEPKGEDYEEQHVHEVYEQIASHFSSTRYKPWPIIERFLNTLPPGSVGLDVGCGNGKYLAVNPNIYILGSDRSTNLTRIARTHQPHSALVADILDLPHANSSFDFAVSIAVIHHLSTPARRREAIASILETLRPAAAGRTEGRAGEEREGGGKALLYCWALEQEGSRRGWSEGDEQDVMVPWVMRGRKGTKGKKGKGQKGEEGEEQVASGEPTGEGEGSTGGGDKTFHRYYHLYRQGELEEDVRAAGGEVVEGGYEKDNWWAIAVRR</sequence>
<dbReference type="FunFam" id="3.40.50.150:FF:000219">
    <property type="entry name" value="tRNA (Carboxymethyluridine(34)-5-O)-methyltransferase"/>
    <property type="match status" value="1"/>
</dbReference>
<evidence type="ECO:0000259" key="4">
    <source>
        <dbReference type="Pfam" id="PF08241"/>
    </source>
</evidence>
<dbReference type="SUPFAM" id="SSF53335">
    <property type="entry name" value="S-adenosyl-L-methionine-dependent methyltransferases"/>
    <property type="match status" value="1"/>
</dbReference>
<keyword evidence="2" id="KW-0808">Transferase</keyword>
<dbReference type="GO" id="GO:0008757">
    <property type="term" value="F:S-adenosylmethionine-dependent methyltransferase activity"/>
    <property type="evidence" value="ECO:0007669"/>
    <property type="project" value="InterPro"/>
</dbReference>
<dbReference type="CDD" id="cd02440">
    <property type="entry name" value="AdoMet_MTases"/>
    <property type="match status" value="1"/>
</dbReference>
<dbReference type="GO" id="GO:0005737">
    <property type="term" value="C:cytoplasm"/>
    <property type="evidence" value="ECO:0007669"/>
    <property type="project" value="TreeGrafter"/>
</dbReference>
<evidence type="ECO:0000256" key="3">
    <source>
        <dbReference type="SAM" id="MobiDB-lite"/>
    </source>
</evidence>
<dbReference type="InterPro" id="IPR029063">
    <property type="entry name" value="SAM-dependent_MTases_sf"/>
</dbReference>
<dbReference type="FunCoup" id="A0A1Z5SLP1">
    <property type="interactions" value="71"/>
</dbReference>
<dbReference type="AlphaFoldDB" id="A0A1Z5SLP1"/>
<dbReference type="GO" id="GO:0106335">
    <property type="term" value="F:tRNA (5-carboxymethyluridine(34)-5-O)-methyltransferase activity"/>
    <property type="evidence" value="ECO:0007669"/>
    <property type="project" value="TreeGrafter"/>
</dbReference>
<proteinExistence type="predicted"/>
<dbReference type="Gene3D" id="3.40.50.150">
    <property type="entry name" value="Vaccinia Virus protein VP39"/>
    <property type="match status" value="1"/>
</dbReference>
<dbReference type="GO" id="GO:0005634">
    <property type="term" value="C:nucleus"/>
    <property type="evidence" value="ECO:0007669"/>
    <property type="project" value="TreeGrafter"/>
</dbReference>
<feature type="compositionally biased region" description="Basic residues" evidence="3">
    <location>
        <begin position="194"/>
        <end position="206"/>
    </location>
</feature>
<keyword evidence="6" id="KW-1185">Reference proteome</keyword>
<dbReference type="Proteomes" id="UP000194280">
    <property type="component" value="Unassembled WGS sequence"/>
</dbReference>
<evidence type="ECO:0000313" key="5">
    <source>
        <dbReference type="EMBL" id="OTA19710.1"/>
    </source>
</evidence>
<feature type="region of interest" description="Disordered" evidence="3">
    <location>
        <begin position="194"/>
        <end position="235"/>
    </location>
</feature>
<dbReference type="EMBL" id="MUNK01000458">
    <property type="protein sequence ID" value="OTA19710.1"/>
    <property type="molecule type" value="Genomic_DNA"/>
</dbReference>
<name>A0A1Z5SLP1_HORWE</name>